<proteinExistence type="predicted"/>
<evidence type="ECO:0000313" key="2">
    <source>
        <dbReference type="Proteomes" id="UP000505325"/>
    </source>
</evidence>
<dbReference type="EMBL" id="CP054212">
    <property type="protein sequence ID" value="QKJ88091.1"/>
    <property type="molecule type" value="Genomic_DNA"/>
</dbReference>
<sequence length="50" mass="6026">MLHPRPFVQQLHQLWRSERYPQKLLGLIYLTPEARTAVVKELLEPHARKH</sequence>
<dbReference type="AlphaFoldDB" id="A0A6M8UGU6"/>
<organism evidence="1 2">
    <name type="scientific">Paramixta manurensis</name>
    <dbReference type="NCBI Taxonomy" id="2740817"/>
    <lineage>
        <taxon>Bacteria</taxon>
        <taxon>Pseudomonadati</taxon>
        <taxon>Pseudomonadota</taxon>
        <taxon>Gammaproteobacteria</taxon>
        <taxon>Enterobacterales</taxon>
        <taxon>Erwiniaceae</taxon>
        <taxon>Paramixta</taxon>
    </lineage>
</organism>
<gene>
    <name evidence="1" type="ORF">PMPD1_3163</name>
</gene>
<accession>A0A6M8UGU6</accession>
<dbReference type="RefSeq" id="WP_173634979.1">
    <property type="nucleotide sequence ID" value="NZ_CP054212.1"/>
</dbReference>
<protein>
    <submittedName>
        <fullName evidence="1">Uncharacterized protein</fullName>
    </submittedName>
</protein>
<keyword evidence="2" id="KW-1185">Reference proteome</keyword>
<evidence type="ECO:0000313" key="1">
    <source>
        <dbReference type="EMBL" id="QKJ88091.1"/>
    </source>
</evidence>
<dbReference type="KEGG" id="pmak:PMPD1_3163"/>
<reference evidence="1 2" key="1">
    <citation type="submission" date="2020-06" db="EMBL/GenBank/DDBJ databases">
        <title>Genome sequence of Paramixta manurensis strain PD-1.</title>
        <authorList>
            <person name="Lee C.W."/>
            <person name="Kim J."/>
        </authorList>
    </citation>
    <scope>NUCLEOTIDE SEQUENCE [LARGE SCALE GENOMIC DNA]</scope>
    <source>
        <strain evidence="1 2">PD-1</strain>
    </source>
</reference>
<dbReference type="Proteomes" id="UP000505325">
    <property type="component" value="Chromosome"/>
</dbReference>
<name>A0A6M8UGU6_9GAMM</name>